<dbReference type="GeneTree" id="ENSGT00390000009774"/>
<dbReference type="AlphaFoldDB" id="A0A8C8X3L3"/>
<keyword evidence="4 5" id="KW-0732">Signal</keyword>
<accession>A0A8C8X3L3</accession>
<dbReference type="CDD" id="cd00633">
    <property type="entry name" value="Secretoglobin"/>
    <property type="match status" value="1"/>
</dbReference>
<evidence type="ECO:0000256" key="2">
    <source>
        <dbReference type="ARBA" id="ARBA00008650"/>
    </source>
</evidence>
<evidence type="ECO:0000256" key="1">
    <source>
        <dbReference type="ARBA" id="ARBA00004613"/>
    </source>
</evidence>
<keyword evidence="7" id="KW-1185">Reference proteome</keyword>
<proteinExistence type="inferred from homology"/>
<evidence type="ECO:0000313" key="7">
    <source>
        <dbReference type="Proteomes" id="UP000694399"/>
    </source>
</evidence>
<dbReference type="InterPro" id="IPR006178">
    <property type="entry name" value="CH1-like"/>
</dbReference>
<dbReference type="PRINTS" id="PR00827">
    <property type="entry name" value="FELALLERGEN"/>
</dbReference>
<evidence type="ECO:0000313" key="6">
    <source>
        <dbReference type="Ensembl" id="ENSPLOP00000012515.1"/>
    </source>
</evidence>
<dbReference type="GO" id="GO:0005496">
    <property type="term" value="F:steroid binding"/>
    <property type="evidence" value="ECO:0007669"/>
    <property type="project" value="TreeGrafter"/>
</dbReference>
<dbReference type="InterPro" id="IPR016126">
    <property type="entry name" value="Secretoglobin"/>
</dbReference>
<dbReference type="Ensembl" id="ENSPLOT00000013896.1">
    <property type="protein sequence ID" value="ENSPLOP00000012515.1"/>
    <property type="gene ID" value="ENSPLOG00000009201.1"/>
</dbReference>
<dbReference type="Proteomes" id="UP000694399">
    <property type="component" value="Chromosome E3"/>
</dbReference>
<feature type="signal peptide" evidence="5">
    <location>
        <begin position="1"/>
        <end position="22"/>
    </location>
</feature>
<dbReference type="Pfam" id="PF01099">
    <property type="entry name" value="Uteroglobin"/>
    <property type="match status" value="1"/>
</dbReference>
<evidence type="ECO:0000256" key="3">
    <source>
        <dbReference type="ARBA" id="ARBA00022525"/>
    </source>
</evidence>
<comment type="subcellular location">
    <subcellularLocation>
        <location evidence="1">Secreted</location>
    </subcellularLocation>
</comment>
<evidence type="ECO:0000256" key="4">
    <source>
        <dbReference type="ARBA" id="ARBA00022729"/>
    </source>
</evidence>
<dbReference type="OMA" id="KNCADAK"/>
<keyword evidence="3" id="KW-0964">Secreted</keyword>
<name>A0A8C8X3L3_PANLE</name>
<dbReference type="FunFam" id="1.20.920.50:FF:000001">
    <property type="entry name" value="Androgen-binding protein"/>
    <property type="match status" value="1"/>
</dbReference>
<reference evidence="6" key="3">
    <citation type="submission" date="2025-09" db="UniProtKB">
        <authorList>
            <consortium name="Ensembl"/>
        </authorList>
    </citation>
    <scope>IDENTIFICATION</scope>
</reference>
<evidence type="ECO:0008006" key="8">
    <source>
        <dbReference type="Google" id="ProtNLM"/>
    </source>
</evidence>
<comment type="similarity">
    <text evidence="2">Belongs to the secretoglobin family.</text>
</comment>
<dbReference type="Gene3D" id="1.20.920.50">
    <property type="match status" value="1"/>
</dbReference>
<dbReference type="PANTHER" id="PTHR21226">
    <property type="entry name" value="ABPA10-RELATED"/>
    <property type="match status" value="1"/>
</dbReference>
<dbReference type="SUPFAM" id="SSF48201">
    <property type="entry name" value="Uteroglobin-like"/>
    <property type="match status" value="1"/>
</dbReference>
<dbReference type="GO" id="GO:0005576">
    <property type="term" value="C:extracellular region"/>
    <property type="evidence" value="ECO:0007669"/>
    <property type="project" value="UniProtKB-SubCell"/>
</dbReference>
<dbReference type="InterPro" id="IPR035960">
    <property type="entry name" value="Secretoglobin_sf"/>
</dbReference>
<dbReference type="InterPro" id="IPR053723">
    <property type="entry name" value="Secretoglobin_Domain_sf"/>
</dbReference>
<sequence>MKGARVLVLLWAALLLISGGNCEICSAVKRIVDLFLTGTPDEYVEQVAQYNARSVVLDNARTLKNCADAKMTEEDKENALSVLVGLSPRCPQVHLEPCQDLPASLFLSKSTTSIRDCPPSHHSPPSLLLCFIGGSF</sequence>
<organism evidence="6 7">
    <name type="scientific">Panthera leo</name>
    <name type="common">Lion</name>
    <dbReference type="NCBI Taxonomy" id="9689"/>
    <lineage>
        <taxon>Eukaryota</taxon>
        <taxon>Metazoa</taxon>
        <taxon>Chordata</taxon>
        <taxon>Craniata</taxon>
        <taxon>Vertebrata</taxon>
        <taxon>Euteleostomi</taxon>
        <taxon>Mammalia</taxon>
        <taxon>Eutheria</taxon>
        <taxon>Laurasiatheria</taxon>
        <taxon>Carnivora</taxon>
        <taxon>Feliformia</taxon>
        <taxon>Felidae</taxon>
        <taxon>Pantherinae</taxon>
        <taxon>Panthera</taxon>
    </lineage>
</organism>
<dbReference type="SMART" id="SM00096">
    <property type="entry name" value="UTG"/>
    <property type="match status" value="1"/>
</dbReference>
<reference evidence="6" key="2">
    <citation type="submission" date="2025-08" db="UniProtKB">
        <authorList>
            <consortium name="Ensembl"/>
        </authorList>
    </citation>
    <scope>IDENTIFICATION</scope>
</reference>
<evidence type="ECO:0000256" key="5">
    <source>
        <dbReference type="SAM" id="SignalP"/>
    </source>
</evidence>
<dbReference type="PANTHER" id="PTHR21226:SF8">
    <property type="entry name" value="ABPA10-RELATED"/>
    <property type="match status" value="1"/>
</dbReference>
<feature type="chain" id="PRO_5034912689" description="Major allergen I polypeptide chain 1-like" evidence="5">
    <location>
        <begin position="23"/>
        <end position="136"/>
    </location>
</feature>
<dbReference type="PROSITE" id="PS51311">
    <property type="entry name" value="SCGB"/>
    <property type="match status" value="1"/>
</dbReference>
<protein>
    <recommendedName>
        <fullName evidence="8">Major allergen I polypeptide chain 1-like</fullName>
    </recommendedName>
</protein>
<reference evidence="6" key="1">
    <citation type="journal article" date="2019" name="bioRxiv">
        <title>Long live the king: chromosome-level assembly of the lion (Panthera leo) using linked-read, Hi-C, and long read data.</title>
        <authorList>
            <person name="Armstrong E.E."/>
            <person name="Taylor R.W."/>
            <person name="Miller D.E."/>
            <person name="Kaelin C."/>
            <person name="Barsh G."/>
            <person name="Hadly E.A."/>
            <person name="Petrov D."/>
        </authorList>
    </citation>
    <scope>NUCLEOTIDE SEQUENCE [LARGE SCALE GENOMIC DNA]</scope>
</reference>